<dbReference type="EMBL" id="VWXC01000001">
    <property type="protein sequence ID" value="NIG17088.1"/>
    <property type="molecule type" value="Genomic_DNA"/>
</dbReference>
<protein>
    <recommendedName>
        <fullName evidence="3">PepSY domain-containing protein</fullName>
    </recommendedName>
</protein>
<reference evidence="1 2" key="1">
    <citation type="journal article" date="2019" name="bioRxiv">
        <title>Bacteria contribute to plant secondary compound degradation in a generalist herbivore system.</title>
        <authorList>
            <person name="Francoeur C.B."/>
            <person name="Khadempour L."/>
            <person name="Moreira-Soto R.D."/>
            <person name="Gotting K."/>
            <person name="Book A.J."/>
            <person name="Pinto-Tomas A.A."/>
            <person name="Keefover-Ring K."/>
            <person name="Currie C.R."/>
        </authorList>
    </citation>
    <scope>NUCLEOTIDE SEQUENCE [LARGE SCALE GENOMIC DNA]</scope>
    <source>
        <strain evidence="1">Al-1710</strain>
    </source>
</reference>
<dbReference type="Proteomes" id="UP001515780">
    <property type="component" value="Unassembled WGS sequence"/>
</dbReference>
<proteinExistence type="predicted"/>
<dbReference type="RefSeq" id="WP_166931029.1">
    <property type="nucleotide sequence ID" value="NZ_VWXC01000001.1"/>
</dbReference>
<comment type="caution">
    <text evidence="1">The sequence shown here is derived from an EMBL/GenBank/DDBJ whole genome shotgun (WGS) entry which is preliminary data.</text>
</comment>
<organism evidence="1 2">
    <name type="scientific">Candidatus Pantoea communis</name>
    <dbReference type="NCBI Taxonomy" id="2608354"/>
    <lineage>
        <taxon>Bacteria</taxon>
        <taxon>Pseudomonadati</taxon>
        <taxon>Pseudomonadota</taxon>
        <taxon>Gammaproteobacteria</taxon>
        <taxon>Enterobacterales</taxon>
        <taxon>Erwiniaceae</taxon>
        <taxon>Pantoea</taxon>
    </lineage>
</organism>
<name>A0ABX0RKU9_9GAMM</name>
<evidence type="ECO:0000313" key="2">
    <source>
        <dbReference type="Proteomes" id="UP001515780"/>
    </source>
</evidence>
<sequence>MAETEAINLARDYAELHRTGWSESDVRIQPIEREGKQCLVVHSATADLNGRHWMGFETTTPLKFYIDTDSGQCFGHEYGNRGLIAGR</sequence>
<evidence type="ECO:0008006" key="3">
    <source>
        <dbReference type="Google" id="ProtNLM"/>
    </source>
</evidence>
<gene>
    <name evidence="1" type="ORF">F3J37_00145</name>
</gene>
<accession>A0ABX0RKU9</accession>
<keyword evidence="2" id="KW-1185">Reference proteome</keyword>
<evidence type="ECO:0000313" key="1">
    <source>
        <dbReference type="EMBL" id="NIG17088.1"/>
    </source>
</evidence>